<gene>
    <name evidence="2" type="ORF">OE88DRAFT_1666395</name>
</gene>
<evidence type="ECO:0000313" key="2">
    <source>
        <dbReference type="EMBL" id="TFK47113.1"/>
    </source>
</evidence>
<accession>A0A5C3MQQ9</accession>
<protein>
    <submittedName>
        <fullName evidence="2">Uncharacterized protein</fullName>
    </submittedName>
</protein>
<feature type="compositionally biased region" description="Low complexity" evidence="1">
    <location>
        <begin position="28"/>
        <end position="39"/>
    </location>
</feature>
<evidence type="ECO:0000313" key="3">
    <source>
        <dbReference type="Proteomes" id="UP000305948"/>
    </source>
</evidence>
<sequence>MSTPQAPSAAMLEQDRPPSHRVHGSEDPVPGARGVAPAADYSAEATEHWNDRGVNAESAAAAGMPRSQSGQGQTAFEDDRPLGTQPVSGGGVAIDGNEDKPMGKAGVADKIVGKTQKVVGKYTHKPELHEKGELRESGGKAAAQGEARAPH</sequence>
<feature type="region of interest" description="Disordered" evidence="1">
    <location>
        <begin position="1"/>
        <end position="151"/>
    </location>
</feature>
<dbReference type="AlphaFoldDB" id="A0A5C3MQQ9"/>
<keyword evidence="3" id="KW-1185">Reference proteome</keyword>
<reference evidence="2 3" key="1">
    <citation type="journal article" date="2019" name="Nat. Ecol. Evol.">
        <title>Megaphylogeny resolves global patterns of mushroom evolution.</title>
        <authorList>
            <person name="Varga T."/>
            <person name="Krizsan K."/>
            <person name="Foldi C."/>
            <person name="Dima B."/>
            <person name="Sanchez-Garcia M."/>
            <person name="Sanchez-Ramirez S."/>
            <person name="Szollosi G.J."/>
            <person name="Szarkandi J.G."/>
            <person name="Papp V."/>
            <person name="Albert L."/>
            <person name="Andreopoulos W."/>
            <person name="Angelini C."/>
            <person name="Antonin V."/>
            <person name="Barry K.W."/>
            <person name="Bougher N.L."/>
            <person name="Buchanan P."/>
            <person name="Buyck B."/>
            <person name="Bense V."/>
            <person name="Catcheside P."/>
            <person name="Chovatia M."/>
            <person name="Cooper J."/>
            <person name="Damon W."/>
            <person name="Desjardin D."/>
            <person name="Finy P."/>
            <person name="Geml J."/>
            <person name="Haridas S."/>
            <person name="Hughes K."/>
            <person name="Justo A."/>
            <person name="Karasinski D."/>
            <person name="Kautmanova I."/>
            <person name="Kiss B."/>
            <person name="Kocsube S."/>
            <person name="Kotiranta H."/>
            <person name="LaButti K.M."/>
            <person name="Lechner B.E."/>
            <person name="Liimatainen K."/>
            <person name="Lipzen A."/>
            <person name="Lukacs Z."/>
            <person name="Mihaltcheva S."/>
            <person name="Morgado L.N."/>
            <person name="Niskanen T."/>
            <person name="Noordeloos M.E."/>
            <person name="Ohm R.A."/>
            <person name="Ortiz-Santana B."/>
            <person name="Ovrebo C."/>
            <person name="Racz N."/>
            <person name="Riley R."/>
            <person name="Savchenko A."/>
            <person name="Shiryaev A."/>
            <person name="Soop K."/>
            <person name="Spirin V."/>
            <person name="Szebenyi C."/>
            <person name="Tomsovsky M."/>
            <person name="Tulloss R.E."/>
            <person name="Uehling J."/>
            <person name="Grigoriev I.V."/>
            <person name="Vagvolgyi C."/>
            <person name="Papp T."/>
            <person name="Martin F.M."/>
            <person name="Miettinen O."/>
            <person name="Hibbett D.S."/>
            <person name="Nagy L.G."/>
        </authorList>
    </citation>
    <scope>NUCLEOTIDE SEQUENCE [LARGE SCALE GENOMIC DNA]</scope>
    <source>
        <strain evidence="2 3">OMC1185</strain>
    </source>
</reference>
<proteinExistence type="predicted"/>
<evidence type="ECO:0000256" key="1">
    <source>
        <dbReference type="SAM" id="MobiDB-lite"/>
    </source>
</evidence>
<feature type="non-terminal residue" evidence="2">
    <location>
        <position position="151"/>
    </location>
</feature>
<feature type="compositionally biased region" description="Basic and acidic residues" evidence="1">
    <location>
        <begin position="124"/>
        <end position="138"/>
    </location>
</feature>
<organism evidence="2 3">
    <name type="scientific">Heliocybe sulcata</name>
    <dbReference type="NCBI Taxonomy" id="5364"/>
    <lineage>
        <taxon>Eukaryota</taxon>
        <taxon>Fungi</taxon>
        <taxon>Dikarya</taxon>
        <taxon>Basidiomycota</taxon>
        <taxon>Agaricomycotina</taxon>
        <taxon>Agaricomycetes</taxon>
        <taxon>Gloeophyllales</taxon>
        <taxon>Gloeophyllaceae</taxon>
        <taxon>Heliocybe</taxon>
    </lineage>
</organism>
<dbReference type="EMBL" id="ML213525">
    <property type="protein sequence ID" value="TFK47113.1"/>
    <property type="molecule type" value="Genomic_DNA"/>
</dbReference>
<dbReference type="OrthoDB" id="3210574at2759"/>
<name>A0A5C3MQQ9_9AGAM</name>
<dbReference type="Proteomes" id="UP000305948">
    <property type="component" value="Unassembled WGS sequence"/>
</dbReference>
<feature type="compositionally biased region" description="Basic and acidic residues" evidence="1">
    <location>
        <begin position="13"/>
        <end position="26"/>
    </location>
</feature>